<evidence type="ECO:0000256" key="3">
    <source>
        <dbReference type="ARBA" id="ARBA00023235"/>
    </source>
</evidence>
<protein>
    <recommendedName>
        <fullName evidence="5">DNA 3'-5' helicase</fullName>
        <ecNumber evidence="5">5.6.2.4</ecNumber>
    </recommendedName>
</protein>
<dbReference type="PANTHER" id="PTHR13710:SF105">
    <property type="entry name" value="ATP-DEPENDENT DNA HELICASE Q1"/>
    <property type="match status" value="1"/>
</dbReference>
<dbReference type="SUPFAM" id="SSF52540">
    <property type="entry name" value="P-loop containing nucleoside triphosphate hydrolases"/>
    <property type="match status" value="1"/>
</dbReference>
<feature type="domain" description="DEAD/DEAH-box helicase" evidence="6">
    <location>
        <begin position="43"/>
        <end position="173"/>
    </location>
</feature>
<dbReference type="Proteomes" id="UP000235388">
    <property type="component" value="Unassembled WGS sequence"/>
</dbReference>
<reference evidence="7 8" key="1">
    <citation type="submission" date="2017-11" db="EMBL/GenBank/DDBJ databases">
        <title>De novo assembly and phasing of dikaryotic genomes from two isolates of Puccinia coronata f. sp. avenae, the causal agent of oat crown rust.</title>
        <authorList>
            <person name="Miller M.E."/>
            <person name="Zhang Y."/>
            <person name="Omidvar V."/>
            <person name="Sperschneider J."/>
            <person name="Schwessinger B."/>
            <person name="Raley C."/>
            <person name="Palmer J.M."/>
            <person name="Garnica D."/>
            <person name="Upadhyaya N."/>
            <person name="Rathjen J."/>
            <person name="Taylor J.M."/>
            <person name="Park R.F."/>
            <person name="Dodds P.N."/>
            <person name="Hirsch C.D."/>
            <person name="Kianian S.F."/>
            <person name="Figueroa M."/>
        </authorList>
    </citation>
    <scope>NUCLEOTIDE SEQUENCE [LARGE SCALE GENOMIC DNA]</scope>
    <source>
        <strain evidence="7">12NC29</strain>
    </source>
</reference>
<keyword evidence="8" id="KW-1185">Reference proteome</keyword>
<dbReference type="GO" id="GO:0005524">
    <property type="term" value="F:ATP binding"/>
    <property type="evidence" value="ECO:0007669"/>
    <property type="project" value="InterPro"/>
</dbReference>
<dbReference type="EC" id="5.6.2.4" evidence="5"/>
<dbReference type="InterPro" id="IPR011545">
    <property type="entry name" value="DEAD/DEAH_box_helicase_dom"/>
</dbReference>
<dbReference type="InterPro" id="IPR027417">
    <property type="entry name" value="P-loop_NTPase"/>
</dbReference>
<evidence type="ECO:0000256" key="5">
    <source>
        <dbReference type="ARBA" id="ARBA00034808"/>
    </source>
</evidence>
<evidence type="ECO:0000256" key="2">
    <source>
        <dbReference type="ARBA" id="ARBA00023125"/>
    </source>
</evidence>
<keyword evidence="2" id="KW-0238">DNA-binding</keyword>
<evidence type="ECO:0000256" key="1">
    <source>
        <dbReference type="ARBA" id="ARBA00005446"/>
    </source>
</evidence>
<comment type="caution">
    <text evidence="7">The sequence shown here is derived from an EMBL/GenBank/DDBJ whole genome shotgun (WGS) entry which is preliminary data.</text>
</comment>
<comment type="catalytic activity">
    <reaction evidence="4">
        <text>Couples ATP hydrolysis with the unwinding of duplex DNA by translocating in the 3'-5' direction.</text>
        <dbReference type="EC" id="5.6.2.4"/>
    </reaction>
</comment>
<dbReference type="PANTHER" id="PTHR13710">
    <property type="entry name" value="DNA HELICASE RECQ FAMILY MEMBER"/>
    <property type="match status" value="1"/>
</dbReference>
<dbReference type="STRING" id="200324.A0A2N5VT00"/>
<evidence type="ECO:0000313" key="7">
    <source>
        <dbReference type="EMBL" id="PLW53082.1"/>
    </source>
</evidence>
<organism evidence="7 8">
    <name type="scientific">Puccinia coronata f. sp. avenae</name>
    <dbReference type="NCBI Taxonomy" id="200324"/>
    <lineage>
        <taxon>Eukaryota</taxon>
        <taxon>Fungi</taxon>
        <taxon>Dikarya</taxon>
        <taxon>Basidiomycota</taxon>
        <taxon>Pucciniomycotina</taxon>
        <taxon>Pucciniomycetes</taxon>
        <taxon>Pucciniales</taxon>
        <taxon>Pucciniaceae</taxon>
        <taxon>Puccinia</taxon>
    </lineage>
</organism>
<evidence type="ECO:0000256" key="4">
    <source>
        <dbReference type="ARBA" id="ARBA00034617"/>
    </source>
</evidence>
<comment type="similarity">
    <text evidence="1">Belongs to the helicase family. RecQ subfamily.</text>
</comment>
<dbReference type="EMBL" id="PGCJ01000068">
    <property type="protein sequence ID" value="PLW53082.1"/>
    <property type="molecule type" value="Genomic_DNA"/>
</dbReference>
<dbReference type="Gene3D" id="3.40.50.300">
    <property type="entry name" value="P-loop containing nucleotide triphosphate hydrolases"/>
    <property type="match status" value="1"/>
</dbReference>
<dbReference type="GO" id="GO:0003677">
    <property type="term" value="F:DNA binding"/>
    <property type="evidence" value="ECO:0007669"/>
    <property type="project" value="UniProtKB-KW"/>
</dbReference>
<dbReference type="OrthoDB" id="4776865at2759"/>
<proteinExistence type="inferred from homology"/>
<dbReference type="GO" id="GO:0005694">
    <property type="term" value="C:chromosome"/>
    <property type="evidence" value="ECO:0007669"/>
    <property type="project" value="TreeGrafter"/>
</dbReference>
<dbReference type="GO" id="GO:0005737">
    <property type="term" value="C:cytoplasm"/>
    <property type="evidence" value="ECO:0007669"/>
    <property type="project" value="TreeGrafter"/>
</dbReference>
<evidence type="ECO:0000259" key="6">
    <source>
        <dbReference type="Pfam" id="PF00270"/>
    </source>
</evidence>
<keyword evidence="3" id="KW-0413">Isomerase</keyword>
<dbReference type="GO" id="GO:0009378">
    <property type="term" value="F:four-way junction helicase activity"/>
    <property type="evidence" value="ECO:0007669"/>
    <property type="project" value="TreeGrafter"/>
</dbReference>
<dbReference type="GO" id="GO:0000724">
    <property type="term" value="P:double-strand break repair via homologous recombination"/>
    <property type="evidence" value="ECO:0007669"/>
    <property type="project" value="TreeGrafter"/>
</dbReference>
<name>A0A2N5VT00_9BASI</name>
<dbReference type="AlphaFoldDB" id="A0A2N5VT00"/>
<evidence type="ECO:0000313" key="8">
    <source>
        <dbReference type="Proteomes" id="UP000235388"/>
    </source>
</evidence>
<dbReference type="Pfam" id="PF00270">
    <property type="entry name" value="DEAD"/>
    <property type="match status" value="1"/>
</dbReference>
<accession>A0A2N5VT00</accession>
<gene>
    <name evidence="7" type="ORF">PCANC_05800</name>
</gene>
<sequence length="484" mass="54478">MACGGQQRAITLPANVLAMDNEQLNKHITDSSVAFYHDQPKALQVEAVLVLVRGQNCFVRAGTGYGKTRISEMFFKMFHQKAVALVLNPLDLLGDDQVREKALVNITAINLNKMTLNFETVQKIKKGYYSFIYLRPEVFLNSSLFTSMFFSSEFQKVLALMVVDGAHMIYLWGLVASRQSKTITSFDRIQDRAVFRPSYGCMAMQLMATNNVPLILLLVTCRPIAVEAIRNNMWLLPKDLTIVTGELTRPEIRFIQITMQATLKSCDNLLRLYAPSTKVPAGKVLPTIIYSGTRNETFQVMTAVNEARQTKWHEYNPEDEFICCYHLCTGEEYQTANMLDYSNNDFPLMLETVALGLGQNLKRPKRALGKNAIEDFNEGPQGKDDRMDALAVTPVCLRIALTVDNQKGYIPLLEDANFLAKQEREIAAGFPNCQCSNCNLEAAKAILDVAQQMTVDNLDQMLSSPLTIEKDPSITVLVRKRKLR</sequence>
<dbReference type="GO" id="GO:0043138">
    <property type="term" value="F:3'-5' DNA helicase activity"/>
    <property type="evidence" value="ECO:0007669"/>
    <property type="project" value="UniProtKB-EC"/>
</dbReference>